<dbReference type="EMBL" id="WFLM01000004">
    <property type="protein sequence ID" value="KAB8037982.1"/>
    <property type="molecule type" value="Genomic_DNA"/>
</dbReference>
<sequence length="1384" mass="159419">MRKKIYHLLLGIAFVSCNKNSEQNVQEYENNKVNAISSYSANSSFQNISSIDKISKEQIDYRTKNCPITHSNLTSELGTLIKDFKQENLLRVENRNTIPIFKILEQTSALVSDKPSNITSIHGCYFPEIYLTNALMMNVLQQIPFSPFNQENLNITNDSADDSFEQTNWRDLEQLKNSRFAKLNGLIRSATIARKVTTVEKATLNSANKLKAKVDGADIYLFDTGEIQQKETYYANTLTLANSLLAIGYYERAHFRWDGSFSANELNMPVNMPNENLQNIIDKIYLGNLSSKNNLVPLKYVIAYDLLMANKYANEATEVDYKNTSFCDGKNISTHLIPVCSEAKKIQTKAYDVDLKRLICTSGKEIETPITKEDYLNNYFWEEAVCVDYLETNPSLKNMHLKANGESYHSLNYGYLNPLKLDEKVNSFQKTFQIIKQRLDQIRFIEKIDFGNKQVELANAVVNLKAEKELLLKQQNKVREEITLAEFNKKTSEIIAESYKEEKKNLEIEQSNLFRNYVTQHSSLKSLEKLKGILDRYENDKATAINNYKIEYCGSTDVNACNGGRYGLQNRLINERMITVKNDWKNECLRDAQTLSNIYRQIGKSGCDIKKILPNLNGNNEREINAALLNALKNNPEITATCQTAVISEAQSQIKNKELQDFLNSFKPGQTCEDIYRWERTDCSNKDRGYCDASMRRVKDKTICRDNIDKFKDLIAKLGLDSTKLNQNNSSESVQSYLSSIRTNSTFSENILKMHSDKINYEKVLEINEANKDLLIQSQNGFCSNRLSDMENGSRPQFDKMLQVRSEFEQLQMQRLQITKSINDDQIEFDRVVNEKRVQLADQIQSLQQTNKNLAKQLGLNQSFELLVASKAQELMLSEFAFGNFYSNNLNAFYYYPIKSIDLKIKSQETQNLAAKTNVIISQQNLEINKKQIENIDVSILQTEQKVKSHDLTKYLITSLKVNTNSFQNELEYLKDLNELSKQMVFVASNRLLQMNPNYTLDFNVLYDLSKVKVFCSYLASFEDGLVCLNYLKSLKENFDFRTEKKFAKIKKGMTFKIYSSDLRKTKDDEDDEVTELQQHKDNLLLNELNETGIMLVNIDEQFLIDKGFFPRKFVDEYYRARILGMTVNIIQKNLKNKKYIDMPFDETESIAYVLHDGLNAEKSADLFQCNSNYSAFSQKMYDRFMHVLNNNPNKLKNYSRSMKYLFSAEQLQNIMCTNVFAIHAKGITKENSQLKYVNVNNELTPISLFNKDKDINSQSKSILKVASFDWIENIKDDPTSSPAPSEVFWQPLTGHMTDTLTQNFQIGNLTRQIYECINSSSLDTSNCTIANNTVYKSFAGFPLLGKYTFVYAPHEKDKIKNLKRTLEKQTSIEGIEIDIIYSE</sequence>
<dbReference type="Proteomes" id="UP000437748">
    <property type="component" value="Unassembled WGS sequence"/>
</dbReference>
<dbReference type="RefSeq" id="WP_153421060.1">
    <property type="nucleotide sequence ID" value="NZ_WFLM01000004.1"/>
</dbReference>
<protein>
    <submittedName>
        <fullName evidence="2">Uncharacterized protein</fullName>
    </submittedName>
</protein>
<proteinExistence type="predicted"/>
<gene>
    <name evidence="2" type="ORF">GCL60_12485</name>
</gene>
<name>A0A6N6VRI4_9BACT</name>
<keyword evidence="1" id="KW-0175">Coiled coil</keyword>
<evidence type="ECO:0000313" key="2">
    <source>
        <dbReference type="EMBL" id="KAB8037982.1"/>
    </source>
</evidence>
<evidence type="ECO:0000313" key="3">
    <source>
        <dbReference type="Proteomes" id="UP000437748"/>
    </source>
</evidence>
<accession>A0A6N6VRI4</accession>
<keyword evidence="3" id="KW-1185">Reference proteome</keyword>
<comment type="caution">
    <text evidence="2">The sequence shown here is derived from an EMBL/GenBank/DDBJ whole genome shotgun (WGS) entry which is preliminary data.</text>
</comment>
<reference evidence="2 3" key="1">
    <citation type="submission" date="2019-10" db="EMBL/GenBank/DDBJ databases">
        <title>New species of Slilvanegrellaceae.</title>
        <authorList>
            <person name="Pitt A."/>
            <person name="Hahn M.W."/>
        </authorList>
    </citation>
    <scope>NUCLEOTIDE SEQUENCE [LARGE SCALE GENOMIC DNA]</scope>
    <source>
        <strain evidence="2 3">SP-Ram-0.45-NSY-1</strain>
    </source>
</reference>
<dbReference type="PROSITE" id="PS51257">
    <property type="entry name" value="PROKAR_LIPOPROTEIN"/>
    <property type="match status" value="1"/>
</dbReference>
<evidence type="ECO:0000256" key="1">
    <source>
        <dbReference type="SAM" id="Coils"/>
    </source>
</evidence>
<feature type="coiled-coil region" evidence="1">
    <location>
        <begin position="461"/>
        <end position="547"/>
    </location>
</feature>
<organism evidence="2 3">
    <name type="scientific">Silvanigrella paludirubra</name>
    <dbReference type="NCBI Taxonomy" id="2499159"/>
    <lineage>
        <taxon>Bacteria</taxon>
        <taxon>Pseudomonadati</taxon>
        <taxon>Bdellovibrionota</taxon>
        <taxon>Oligoflexia</taxon>
        <taxon>Silvanigrellales</taxon>
        <taxon>Silvanigrellaceae</taxon>
        <taxon>Silvanigrella</taxon>
    </lineage>
</organism>